<feature type="region of interest" description="Disordered" evidence="1">
    <location>
        <begin position="72"/>
        <end position="102"/>
    </location>
</feature>
<proteinExistence type="predicted"/>
<dbReference type="Gene3D" id="3.30.70.100">
    <property type="match status" value="1"/>
</dbReference>
<dbReference type="EMBL" id="AJTZ01000005">
    <property type="protein sequence ID" value="EJN93486.1"/>
    <property type="molecule type" value="Genomic_DNA"/>
</dbReference>
<evidence type="ECO:0000313" key="4">
    <source>
        <dbReference type="Proteomes" id="UP000007815"/>
    </source>
</evidence>
<dbReference type="RefSeq" id="WP_003087489.1">
    <property type="nucleotide sequence ID" value="NZ_AJTZ01000005.1"/>
</dbReference>
<name>A0ABN0GSV4_STRRT</name>
<dbReference type="Proteomes" id="UP000007815">
    <property type="component" value="Unassembled WGS sequence"/>
</dbReference>
<protein>
    <recommendedName>
        <fullName evidence="2">ABM domain-containing protein</fullName>
    </recommendedName>
</protein>
<comment type="caution">
    <text evidence="3">The sequence shown here is derived from an EMBL/GenBank/DDBJ whole genome shotgun (WGS) entry which is preliminary data.</text>
</comment>
<gene>
    <name evidence="3" type="ORF">SRA_03081</name>
</gene>
<keyword evidence="4" id="KW-1185">Reference proteome</keyword>
<feature type="domain" description="ABM" evidence="2">
    <location>
        <begin position="3"/>
        <end position="99"/>
    </location>
</feature>
<organism evidence="3 4">
    <name type="scientific">Streptococcus ratti FA-1 = DSM 20564</name>
    <dbReference type="NCBI Taxonomy" id="699248"/>
    <lineage>
        <taxon>Bacteria</taxon>
        <taxon>Bacillati</taxon>
        <taxon>Bacillota</taxon>
        <taxon>Bacilli</taxon>
        <taxon>Lactobacillales</taxon>
        <taxon>Streptococcaceae</taxon>
        <taxon>Streptococcus</taxon>
    </lineage>
</organism>
<accession>A0ABN0GSV4</accession>
<evidence type="ECO:0000256" key="1">
    <source>
        <dbReference type="SAM" id="MobiDB-lite"/>
    </source>
</evidence>
<feature type="compositionally biased region" description="Basic and acidic residues" evidence="1">
    <location>
        <begin position="73"/>
        <end position="88"/>
    </location>
</feature>
<evidence type="ECO:0000313" key="3">
    <source>
        <dbReference type="EMBL" id="EJN93486.1"/>
    </source>
</evidence>
<evidence type="ECO:0000259" key="2">
    <source>
        <dbReference type="PROSITE" id="PS51725"/>
    </source>
</evidence>
<dbReference type="InterPro" id="IPR007138">
    <property type="entry name" value="ABM_dom"/>
</dbReference>
<dbReference type="PROSITE" id="PS51725">
    <property type="entry name" value="ABM"/>
    <property type="match status" value="1"/>
</dbReference>
<dbReference type="InterPro" id="IPR011008">
    <property type="entry name" value="Dimeric_a/b-barrel"/>
</dbReference>
<dbReference type="SUPFAM" id="SSF54909">
    <property type="entry name" value="Dimeric alpha+beta barrel"/>
    <property type="match status" value="1"/>
</dbReference>
<reference evidence="3 4" key="1">
    <citation type="submission" date="2009-12" db="EMBL/GenBank/DDBJ databases">
        <authorList>
            <person name="Lefebure T."/>
            <person name="Cornejo O.E."/>
            <person name="Pavinski Bitar P.D."/>
            <person name="Lang P."/>
            <person name="Stanhope M.J."/>
        </authorList>
    </citation>
    <scope>NUCLEOTIDE SEQUENCE [LARGE SCALE GENOMIC DNA]</scope>
    <source>
        <strain evidence="3 4">FA-1</strain>
    </source>
</reference>
<dbReference type="Pfam" id="PF03992">
    <property type="entry name" value="ABM"/>
    <property type="match status" value="1"/>
</dbReference>
<sequence length="102" mass="11728">MTIVQTAVFTVDKDYQEAFLEKIKRDVASLKAWPGNLAAEGWQGEDKGDSIEFILLSKWNYKTDFEAWMSRPGHKEGHSDPKTQEIRKHVSRKANTYKVLAD</sequence>